<dbReference type="Proteomes" id="UP000887580">
    <property type="component" value="Unplaced"/>
</dbReference>
<evidence type="ECO:0000313" key="1">
    <source>
        <dbReference type="Proteomes" id="UP000887580"/>
    </source>
</evidence>
<protein>
    <submittedName>
        <fullName evidence="2">Uncharacterized protein</fullName>
    </submittedName>
</protein>
<name>A0AC35G4R6_9BILA</name>
<reference evidence="2" key="1">
    <citation type="submission" date="2022-11" db="UniProtKB">
        <authorList>
            <consortium name="WormBaseParasite"/>
        </authorList>
    </citation>
    <scope>IDENTIFICATION</scope>
</reference>
<evidence type="ECO:0000313" key="2">
    <source>
        <dbReference type="WBParaSite" id="PS1159_v2.g23833.t1"/>
    </source>
</evidence>
<proteinExistence type="predicted"/>
<dbReference type="WBParaSite" id="PS1159_v2.g23833.t1">
    <property type="protein sequence ID" value="PS1159_v2.g23833.t1"/>
    <property type="gene ID" value="PS1159_v2.g23833"/>
</dbReference>
<accession>A0AC35G4R6</accession>
<sequence length="375" mass="42530">MQNRNGNYRMPGFLEGVPGLFTRRQSPPRLPSTIATPQRRKSGTPNTRSRFGSSSSCASTSMQIPEDSQLITTGNESSLQQQQQRHTAARRPVHRITPSGQKDLSSHSFSDASKRTELTVFRKSLTSSQSIGNVVQHETEPKLHLASSAQNVLSSEQPRTLSYPNGNRNISSSLQSLPGKIPGSSILLNQTPLSHKDDDLPLPPNWEVRLTANNIRYFVDHNNQRTHWIHPLARENLPLGWTKLYDENLGVVYYNELERRSQFDHPGVATPASNIAEVHGSVQSIVPNRNKSNEDIEDLNIISETEIPIWLQMYSEADSESDGLLNFNLFKLQQLEIFDEMLLKLFKQDAINTVIKYEKPRREINSELFRRLIVR</sequence>
<organism evidence="1 2">
    <name type="scientific">Panagrolaimus sp. PS1159</name>
    <dbReference type="NCBI Taxonomy" id="55785"/>
    <lineage>
        <taxon>Eukaryota</taxon>
        <taxon>Metazoa</taxon>
        <taxon>Ecdysozoa</taxon>
        <taxon>Nematoda</taxon>
        <taxon>Chromadorea</taxon>
        <taxon>Rhabditida</taxon>
        <taxon>Tylenchina</taxon>
        <taxon>Panagrolaimomorpha</taxon>
        <taxon>Panagrolaimoidea</taxon>
        <taxon>Panagrolaimidae</taxon>
        <taxon>Panagrolaimus</taxon>
    </lineage>
</organism>